<dbReference type="AlphaFoldDB" id="A0A543NJM1"/>
<comment type="caution">
    <text evidence="2">The sequence shown here is derived from an EMBL/GenBank/DDBJ whole genome shotgun (WGS) entry which is preliminary data.</text>
</comment>
<protein>
    <submittedName>
        <fullName evidence="2">Uncharacterized protein</fullName>
    </submittedName>
</protein>
<gene>
    <name evidence="2" type="ORF">FHX37_1990</name>
</gene>
<organism evidence="2 3">
    <name type="scientific">Haloactinospora alba</name>
    <dbReference type="NCBI Taxonomy" id="405555"/>
    <lineage>
        <taxon>Bacteria</taxon>
        <taxon>Bacillati</taxon>
        <taxon>Actinomycetota</taxon>
        <taxon>Actinomycetes</taxon>
        <taxon>Streptosporangiales</taxon>
        <taxon>Nocardiopsidaceae</taxon>
        <taxon>Haloactinospora</taxon>
    </lineage>
</organism>
<reference evidence="2 3" key="1">
    <citation type="submission" date="2019-06" db="EMBL/GenBank/DDBJ databases">
        <title>Sequencing the genomes of 1000 actinobacteria strains.</title>
        <authorList>
            <person name="Klenk H.-P."/>
        </authorList>
    </citation>
    <scope>NUCLEOTIDE SEQUENCE [LARGE SCALE GENOMIC DNA]</scope>
    <source>
        <strain evidence="2 3">DSM 45015</strain>
    </source>
</reference>
<name>A0A543NJM1_9ACTN</name>
<dbReference type="EMBL" id="VFQC01000001">
    <property type="protein sequence ID" value="TQN32065.1"/>
    <property type="molecule type" value="Genomic_DNA"/>
</dbReference>
<evidence type="ECO:0000313" key="2">
    <source>
        <dbReference type="EMBL" id="TQN32065.1"/>
    </source>
</evidence>
<dbReference type="RefSeq" id="WP_141923624.1">
    <property type="nucleotide sequence ID" value="NZ_VFQC01000001.1"/>
</dbReference>
<accession>A0A543NJM1</accession>
<keyword evidence="3" id="KW-1185">Reference proteome</keyword>
<dbReference type="Proteomes" id="UP000317422">
    <property type="component" value="Unassembled WGS sequence"/>
</dbReference>
<feature type="region of interest" description="Disordered" evidence="1">
    <location>
        <begin position="97"/>
        <end position="133"/>
    </location>
</feature>
<evidence type="ECO:0000256" key="1">
    <source>
        <dbReference type="SAM" id="MobiDB-lite"/>
    </source>
</evidence>
<proteinExistence type="predicted"/>
<evidence type="ECO:0000313" key="3">
    <source>
        <dbReference type="Proteomes" id="UP000317422"/>
    </source>
</evidence>
<feature type="compositionally biased region" description="Basic and acidic residues" evidence="1">
    <location>
        <begin position="97"/>
        <end position="111"/>
    </location>
</feature>
<sequence length="133" mass="15530">MDYKTERRWREHPVRRLLNRAAEGDHVYSDEIDDVRLPVRERNALIQAMKTVQSRHEADQISQEIFEALPDHHETRIQYEERRARAGDAQALASVQAREDAHERLVDEVWNKARNSANPPTASAPRPKNTEEN</sequence>